<dbReference type="SUPFAM" id="SSF51735">
    <property type="entry name" value="NAD(P)-binding Rossmann-fold domains"/>
    <property type="match status" value="1"/>
</dbReference>
<keyword evidence="8" id="KW-1185">Reference proteome</keyword>
<dbReference type="InterPro" id="IPR008927">
    <property type="entry name" value="6-PGluconate_DH-like_C_sf"/>
</dbReference>
<evidence type="ECO:0000256" key="2">
    <source>
        <dbReference type="ARBA" id="ARBA00023002"/>
    </source>
</evidence>
<dbReference type="Gene3D" id="3.40.50.720">
    <property type="entry name" value="NAD(P)-binding Rossmann-like Domain"/>
    <property type="match status" value="1"/>
</dbReference>
<evidence type="ECO:0000256" key="1">
    <source>
        <dbReference type="ARBA" id="ARBA00009080"/>
    </source>
</evidence>
<dbReference type="InterPro" id="IPR015815">
    <property type="entry name" value="HIBADH-related"/>
</dbReference>
<dbReference type="InterPro" id="IPR013328">
    <property type="entry name" value="6PGD_dom2"/>
</dbReference>
<feature type="domain" description="3-hydroxyisobutyrate dehydrogenase-like NAD-binding" evidence="6">
    <location>
        <begin position="166"/>
        <end position="285"/>
    </location>
</feature>
<keyword evidence="2" id="KW-0560">Oxidoreductase</keyword>
<evidence type="ECO:0000313" key="8">
    <source>
        <dbReference type="Proteomes" id="UP000216024"/>
    </source>
</evidence>
<name>A0A267MN79_9FIRM</name>
<organism evidence="7 8">
    <name type="scientific">Anaeromicrobium sediminis</name>
    <dbReference type="NCBI Taxonomy" id="1478221"/>
    <lineage>
        <taxon>Bacteria</taxon>
        <taxon>Bacillati</taxon>
        <taxon>Bacillota</taxon>
        <taxon>Clostridia</taxon>
        <taxon>Peptostreptococcales</taxon>
        <taxon>Thermotaleaceae</taxon>
        <taxon>Anaeromicrobium</taxon>
    </lineage>
</organism>
<evidence type="ECO:0000259" key="6">
    <source>
        <dbReference type="Pfam" id="PF14833"/>
    </source>
</evidence>
<feature type="active site" evidence="4">
    <location>
        <position position="172"/>
    </location>
</feature>
<dbReference type="Pfam" id="PF03446">
    <property type="entry name" value="NAD_binding_2"/>
    <property type="match status" value="1"/>
</dbReference>
<dbReference type="EMBL" id="NIBG01000001">
    <property type="protein sequence ID" value="PAB61039.1"/>
    <property type="molecule type" value="Genomic_DNA"/>
</dbReference>
<accession>A0A267MN79</accession>
<dbReference type="GO" id="GO:0016054">
    <property type="term" value="P:organic acid catabolic process"/>
    <property type="evidence" value="ECO:0007669"/>
    <property type="project" value="UniProtKB-ARBA"/>
</dbReference>
<evidence type="ECO:0008006" key="9">
    <source>
        <dbReference type="Google" id="ProtNLM"/>
    </source>
</evidence>
<dbReference type="InterPro" id="IPR036291">
    <property type="entry name" value="NAD(P)-bd_dom_sf"/>
</dbReference>
<dbReference type="PROSITE" id="PS00895">
    <property type="entry name" value="3_HYDROXYISOBUT_DH"/>
    <property type="match status" value="1"/>
</dbReference>
<dbReference type="GO" id="GO:0050661">
    <property type="term" value="F:NADP binding"/>
    <property type="evidence" value="ECO:0007669"/>
    <property type="project" value="InterPro"/>
</dbReference>
<dbReference type="RefSeq" id="WP_095130073.1">
    <property type="nucleotide sequence ID" value="NZ_NIBG01000001.1"/>
</dbReference>
<dbReference type="Gene3D" id="1.10.1040.10">
    <property type="entry name" value="N-(1-d-carboxylethyl)-l-norvaline Dehydrogenase, domain 2"/>
    <property type="match status" value="1"/>
</dbReference>
<comment type="similarity">
    <text evidence="1">Belongs to the HIBADH-related family.</text>
</comment>
<reference evidence="7 8" key="1">
    <citation type="submission" date="2017-06" db="EMBL/GenBank/DDBJ databases">
        <title>Draft genome sequence of anaerobic fermentative bacterium Anaeromicrobium sediminis DY2726D isolated from West Pacific Ocean sediments.</title>
        <authorList>
            <person name="Zeng X."/>
        </authorList>
    </citation>
    <scope>NUCLEOTIDE SEQUENCE [LARGE SCALE GENOMIC DNA]</scope>
    <source>
        <strain evidence="7 8">DY2726D</strain>
    </source>
</reference>
<proteinExistence type="inferred from homology"/>
<dbReference type="InterPro" id="IPR006115">
    <property type="entry name" value="6PGDH_NADP-bd"/>
</dbReference>
<keyword evidence="3" id="KW-0520">NAD</keyword>
<protein>
    <recommendedName>
        <fullName evidence="9">Dehydrogenase</fullName>
    </recommendedName>
</protein>
<dbReference type="AlphaFoldDB" id="A0A267MN79"/>
<evidence type="ECO:0000256" key="3">
    <source>
        <dbReference type="ARBA" id="ARBA00023027"/>
    </source>
</evidence>
<dbReference type="GO" id="GO:0051287">
    <property type="term" value="F:NAD binding"/>
    <property type="evidence" value="ECO:0007669"/>
    <property type="project" value="InterPro"/>
</dbReference>
<sequence length="299" mass="31560">MKNIGFVGLGDMGMGMAKNFLKAGYTVKGFDLREDRLNNFATAGGISTSNCAEVGKDSDVVFVMVLNGDQARNVVSGENGLMETMSPGSTLILTATIGLKPIKDIENILKEKGINMIDSGVSGGRGGANAGTLTMMASGSSEVFKNCQDILNVVGKDIYHVGEEIGMGQVVKSCLQALVGATFQATFETLVLGSKAGVKPETLVEVIGSSVVGTPLFNNAANLIMERKFKDTGSHIGTMYKDLGITMNLAKECGVPMFATGVAMEMFQAGISAFPEEDNWCIVKLLENMAGTIVKKVNR</sequence>
<dbReference type="SUPFAM" id="SSF48179">
    <property type="entry name" value="6-phosphogluconate dehydrogenase C-terminal domain-like"/>
    <property type="match status" value="1"/>
</dbReference>
<dbReference type="PIRSF" id="PIRSF000103">
    <property type="entry name" value="HIBADH"/>
    <property type="match status" value="1"/>
</dbReference>
<dbReference type="GO" id="GO:0016491">
    <property type="term" value="F:oxidoreductase activity"/>
    <property type="evidence" value="ECO:0007669"/>
    <property type="project" value="UniProtKB-KW"/>
</dbReference>
<dbReference type="Proteomes" id="UP000216024">
    <property type="component" value="Unassembled WGS sequence"/>
</dbReference>
<dbReference type="PANTHER" id="PTHR43060:SF15">
    <property type="entry name" value="3-HYDROXYISOBUTYRATE DEHYDROGENASE-LIKE 1, MITOCHONDRIAL-RELATED"/>
    <property type="match status" value="1"/>
</dbReference>
<feature type="domain" description="6-phosphogluconate dehydrogenase NADP-binding" evidence="5">
    <location>
        <begin position="3"/>
        <end position="162"/>
    </location>
</feature>
<dbReference type="InterPro" id="IPR029154">
    <property type="entry name" value="HIBADH-like_NADP-bd"/>
</dbReference>
<evidence type="ECO:0000256" key="4">
    <source>
        <dbReference type="PIRSR" id="PIRSR000103-1"/>
    </source>
</evidence>
<comment type="caution">
    <text evidence="7">The sequence shown here is derived from an EMBL/GenBank/DDBJ whole genome shotgun (WGS) entry which is preliminary data.</text>
</comment>
<dbReference type="Pfam" id="PF14833">
    <property type="entry name" value="NAD_binding_11"/>
    <property type="match status" value="1"/>
</dbReference>
<gene>
    <name evidence="7" type="ORF">CCE28_00995</name>
</gene>
<dbReference type="InterPro" id="IPR002204">
    <property type="entry name" value="3-OH-isobutyrate_DH-rel_CS"/>
</dbReference>
<evidence type="ECO:0000313" key="7">
    <source>
        <dbReference type="EMBL" id="PAB61039.1"/>
    </source>
</evidence>
<evidence type="ECO:0000259" key="5">
    <source>
        <dbReference type="Pfam" id="PF03446"/>
    </source>
</evidence>
<dbReference type="OrthoDB" id="9786703at2"/>
<dbReference type="PANTHER" id="PTHR43060">
    <property type="entry name" value="3-HYDROXYISOBUTYRATE DEHYDROGENASE-LIKE 1, MITOCHONDRIAL-RELATED"/>
    <property type="match status" value="1"/>
</dbReference>